<keyword evidence="2" id="KW-1185">Reference proteome</keyword>
<accession>A0A1D2M9W8</accession>
<evidence type="ECO:0000313" key="1">
    <source>
        <dbReference type="EMBL" id="ODM89731.1"/>
    </source>
</evidence>
<proteinExistence type="predicted"/>
<reference evidence="1 2" key="1">
    <citation type="journal article" date="2016" name="Genome Biol. Evol.">
        <title>Gene Family Evolution Reflects Adaptation to Soil Environmental Stressors in the Genome of the Collembolan Orchesella cincta.</title>
        <authorList>
            <person name="Faddeeva-Vakhrusheva A."/>
            <person name="Derks M.F."/>
            <person name="Anvar S.Y."/>
            <person name="Agamennone V."/>
            <person name="Suring W."/>
            <person name="Smit S."/>
            <person name="van Straalen N.M."/>
            <person name="Roelofs D."/>
        </authorList>
    </citation>
    <scope>NUCLEOTIDE SEQUENCE [LARGE SCALE GENOMIC DNA]</scope>
    <source>
        <tissue evidence="1">Mixed pool</tissue>
    </source>
</reference>
<evidence type="ECO:0000313" key="2">
    <source>
        <dbReference type="Proteomes" id="UP000094527"/>
    </source>
</evidence>
<dbReference type="EMBL" id="LJIJ01002415">
    <property type="protein sequence ID" value="ODM89731.1"/>
    <property type="molecule type" value="Genomic_DNA"/>
</dbReference>
<gene>
    <name evidence="1" type="ORF">Ocin01_16953</name>
</gene>
<dbReference type="AlphaFoldDB" id="A0A1D2M9W8"/>
<sequence length="207" mass="23235">MKAYLLENQSFETTFQSAKTTSFITALVHCVADLQPTVGVEFEESRNFVSAIRSSLQYDSQLEAWEETVSIGINTPIQNMMVVNDLRCLPPVTSQVQVNGPFLDDLLCKYNELIKMKILMKFSSFRVGSRIMELFPSFNVESNEMICSQNGTQQGFTFEEELLVTWPVVVSEGLHVSGTVTLEIIGCPNASSNEDLCKAFQLLCFKM</sequence>
<dbReference type="Proteomes" id="UP000094527">
    <property type="component" value="Unassembled WGS sequence"/>
</dbReference>
<name>A0A1D2M9W8_ORCCI</name>
<comment type="caution">
    <text evidence="1">The sequence shown here is derived from an EMBL/GenBank/DDBJ whole genome shotgun (WGS) entry which is preliminary data.</text>
</comment>
<organism evidence="1 2">
    <name type="scientific">Orchesella cincta</name>
    <name type="common">Springtail</name>
    <name type="synonym">Podura cincta</name>
    <dbReference type="NCBI Taxonomy" id="48709"/>
    <lineage>
        <taxon>Eukaryota</taxon>
        <taxon>Metazoa</taxon>
        <taxon>Ecdysozoa</taxon>
        <taxon>Arthropoda</taxon>
        <taxon>Hexapoda</taxon>
        <taxon>Collembola</taxon>
        <taxon>Entomobryomorpha</taxon>
        <taxon>Entomobryoidea</taxon>
        <taxon>Orchesellidae</taxon>
        <taxon>Orchesellinae</taxon>
        <taxon>Orchesella</taxon>
    </lineage>
</organism>
<protein>
    <submittedName>
        <fullName evidence="1">Uncharacterized protein</fullName>
    </submittedName>
</protein>